<reference evidence="1 2" key="1">
    <citation type="journal article" date="2014" name="Int. J. Syst. Evol. Microbiol.">
        <title>Leptospira mayottensis sp. nov., a pathogenic species of the genus Leptospira isolated from humans.</title>
        <authorList>
            <person name="Bourhy P."/>
            <person name="Collet L."/>
            <person name="Brisse S."/>
            <person name="Picardeau M."/>
        </authorList>
    </citation>
    <scope>NUCLEOTIDE SEQUENCE [LARGE SCALE GENOMIC DNA]</scope>
    <source>
        <strain evidence="1 2">200901122</strain>
    </source>
</reference>
<protein>
    <submittedName>
        <fullName evidence="1">Uncharacterized protein</fullName>
    </submittedName>
</protein>
<dbReference type="EMBL" id="AKWM02000007">
    <property type="protein sequence ID" value="EKS01854.1"/>
    <property type="molecule type" value="Genomic_DNA"/>
</dbReference>
<evidence type="ECO:0000313" key="2">
    <source>
        <dbReference type="Proteomes" id="UP000001343"/>
    </source>
</evidence>
<comment type="caution">
    <text evidence="1">The sequence shown here is derived from an EMBL/GenBank/DDBJ whole genome shotgun (WGS) entry which is preliminary data.</text>
</comment>
<gene>
    <name evidence="1" type="ORF">LEP1GSC125_3903</name>
</gene>
<dbReference type="RefSeq" id="WP_002760838.1">
    <property type="nucleotide sequence ID" value="NZ_AKWM02000007.1"/>
</dbReference>
<dbReference type="Proteomes" id="UP000001343">
    <property type="component" value="Unassembled WGS sequence"/>
</dbReference>
<proteinExistence type="predicted"/>
<evidence type="ECO:0000313" key="1">
    <source>
        <dbReference type="EMBL" id="EKS01854.1"/>
    </source>
</evidence>
<accession>A0AA87MSB8</accession>
<sequence length="79" mass="9316">MNSYFPLFIFDSKKIRNPKDYPILNYESDTVRDDLSERLKSPPHKYRNGRQGKILSCGKPVRAAKILIYQLFYIDFTLA</sequence>
<organism evidence="1 2">
    <name type="scientific">Leptospira mayottensis 200901122</name>
    <dbReference type="NCBI Taxonomy" id="1193010"/>
    <lineage>
        <taxon>Bacteria</taxon>
        <taxon>Pseudomonadati</taxon>
        <taxon>Spirochaetota</taxon>
        <taxon>Spirochaetia</taxon>
        <taxon>Leptospirales</taxon>
        <taxon>Leptospiraceae</taxon>
        <taxon>Leptospira</taxon>
    </lineage>
</organism>
<dbReference type="AlphaFoldDB" id="A0AA87MSB8"/>
<name>A0AA87MSB8_9LEPT</name>